<accession>A0A7V8VFM4</accession>
<dbReference type="EMBL" id="JACEFB010000010">
    <property type="protein sequence ID" value="MBA2227066.1"/>
    <property type="molecule type" value="Genomic_DNA"/>
</dbReference>
<proteinExistence type="predicted"/>
<keyword evidence="2" id="KW-1185">Reference proteome</keyword>
<evidence type="ECO:0000313" key="2">
    <source>
        <dbReference type="Proteomes" id="UP000542342"/>
    </source>
</evidence>
<dbReference type="AlphaFoldDB" id="A0A7V8VFM4"/>
<dbReference type="Proteomes" id="UP000542342">
    <property type="component" value="Unassembled WGS sequence"/>
</dbReference>
<evidence type="ECO:0000313" key="1">
    <source>
        <dbReference type="EMBL" id="MBA2227066.1"/>
    </source>
</evidence>
<reference evidence="1 2" key="1">
    <citation type="submission" date="2020-07" db="EMBL/GenBank/DDBJ databases">
        <title>Thermogemmata thermophila gen. nov., sp. nov., a novel moderate thermophilic planctomycete from a Kamchatka hot spring.</title>
        <authorList>
            <person name="Elcheninov A.G."/>
            <person name="Podosokorskaya O.A."/>
            <person name="Kovaleva O.L."/>
            <person name="Novikov A."/>
            <person name="Bonch-Osmolovskaya E.A."/>
            <person name="Toshchakov S.V."/>
            <person name="Kublanov I.V."/>
        </authorList>
    </citation>
    <scope>NUCLEOTIDE SEQUENCE [LARGE SCALE GENOMIC DNA]</scope>
    <source>
        <strain evidence="1 2">2918</strain>
    </source>
</reference>
<protein>
    <submittedName>
        <fullName evidence="1">Uncharacterized protein</fullName>
    </submittedName>
</protein>
<name>A0A7V8VFM4_9BACT</name>
<gene>
    <name evidence="1" type="ORF">H0921_12945</name>
</gene>
<comment type="caution">
    <text evidence="1">The sequence shown here is derived from an EMBL/GenBank/DDBJ whole genome shotgun (WGS) entry which is preliminary data.</text>
</comment>
<dbReference type="RefSeq" id="WP_194538805.1">
    <property type="nucleotide sequence ID" value="NZ_JACEFB010000010.1"/>
</dbReference>
<organism evidence="1 2">
    <name type="scientific">Thermogemmata fonticola</name>
    <dbReference type="NCBI Taxonomy" id="2755323"/>
    <lineage>
        <taxon>Bacteria</taxon>
        <taxon>Pseudomonadati</taxon>
        <taxon>Planctomycetota</taxon>
        <taxon>Planctomycetia</taxon>
        <taxon>Gemmatales</taxon>
        <taxon>Gemmataceae</taxon>
        <taxon>Thermogemmata</taxon>
    </lineage>
</organism>
<sequence length="146" mass="16309">MNTSLYVTPAAPITLPEPNPARDSVELLRQMLQVQQEQLHLMKVQLAAQDHVARCRAFLQRWEGDYPDLGAACKRALPLLERAYVHLLREMAEQIGNMEADEVCDEFWLSEFIDRYGMRLSQLGNIVSQVAPLAEAANTASGNGGN</sequence>